<evidence type="ECO:0000313" key="1">
    <source>
        <dbReference type="EMBL" id="CAL4060175.1"/>
    </source>
</evidence>
<gene>
    <name evidence="1" type="ORF">MNOR_LOCUS1103</name>
</gene>
<proteinExistence type="predicted"/>
<dbReference type="AlphaFoldDB" id="A0AAV2PJW2"/>
<organism evidence="1 2">
    <name type="scientific">Meganyctiphanes norvegica</name>
    <name type="common">Northern krill</name>
    <name type="synonym">Thysanopoda norvegica</name>
    <dbReference type="NCBI Taxonomy" id="48144"/>
    <lineage>
        <taxon>Eukaryota</taxon>
        <taxon>Metazoa</taxon>
        <taxon>Ecdysozoa</taxon>
        <taxon>Arthropoda</taxon>
        <taxon>Crustacea</taxon>
        <taxon>Multicrustacea</taxon>
        <taxon>Malacostraca</taxon>
        <taxon>Eumalacostraca</taxon>
        <taxon>Eucarida</taxon>
        <taxon>Euphausiacea</taxon>
        <taxon>Euphausiidae</taxon>
        <taxon>Meganyctiphanes</taxon>
    </lineage>
</organism>
<sequence length="537" mass="61233">MLRQVLQQVQVLWPAVDVHVAVDGTQSEESSSIVANGRVHQHMVSCQKWKHSDLQSLAASITTPFTLVLEGIAAVTGDVNLPRLIQQAENFKSLGVAVLGGSERGHDGTWDYTCTQLVLNNYHLELKEGYDFSRQTCLFCDVTSSSFLAATWVLKEVPYDPVLTRKSQTLDWSLQLHHRGILSMTCPDMMFHVNRNMRPREQHYEERDRPCVTKEEKKQAKAQLWTIKRQYRKVAQKWELNFIHFSNGTNLEYNCREIHFDCQANTKVKHYVLPPCCLKIKYKMFDIVDIIAKESKIPYQIGSGTLLGAVKFKDGLPWDFDDDASYHNSDMGKFKRSKQRMRRLGVSPAFSNQTSKLDPSIISKYIYMTGQGGFTFDLWGVKELPSAANMESLTEIPGNLVCFQYGNVAITIKAAIELQKNMSQTNQKNPHPVSCYLHSSVRVGTNWLPAPWNPALVALQKYGHNMYRHEPHWRFTGSSDPYKFKSSMKYPKTWLPPNQSPEHSTSRPVKTGWPRCPRPGHPACLDIHPMDGSIPFV</sequence>
<dbReference type="Proteomes" id="UP001497623">
    <property type="component" value="Unassembled WGS sequence"/>
</dbReference>
<dbReference type="EMBL" id="CAXKWB010000280">
    <property type="protein sequence ID" value="CAL4060175.1"/>
    <property type="molecule type" value="Genomic_DNA"/>
</dbReference>
<dbReference type="PANTHER" id="PTHR13627:SF34">
    <property type="entry name" value="RIBITOL-5-PHOSPHATE TRANSFERASE"/>
    <property type="match status" value="1"/>
</dbReference>
<evidence type="ECO:0000313" key="2">
    <source>
        <dbReference type="Proteomes" id="UP001497623"/>
    </source>
</evidence>
<accession>A0AAV2PJW2</accession>
<protein>
    <submittedName>
        <fullName evidence="1">Uncharacterized protein</fullName>
    </submittedName>
</protein>
<name>A0AAV2PJW2_MEGNR</name>
<comment type="caution">
    <text evidence="1">The sequence shown here is derived from an EMBL/GenBank/DDBJ whole genome shotgun (WGS) entry which is preliminary data.</text>
</comment>
<reference evidence="1 2" key="1">
    <citation type="submission" date="2024-05" db="EMBL/GenBank/DDBJ databases">
        <authorList>
            <person name="Wallberg A."/>
        </authorList>
    </citation>
    <scope>NUCLEOTIDE SEQUENCE [LARGE SCALE GENOMIC DNA]</scope>
</reference>
<keyword evidence="2" id="KW-1185">Reference proteome</keyword>
<dbReference type="PANTHER" id="PTHR13627">
    <property type="entry name" value="FUKUTIN RELATED PROTEIN"/>
    <property type="match status" value="1"/>
</dbReference>
<dbReference type="InterPro" id="IPR052613">
    <property type="entry name" value="LicD_transferase"/>
</dbReference>